<proteinExistence type="predicted"/>
<feature type="region of interest" description="Disordered" evidence="1">
    <location>
        <begin position="40"/>
        <end position="104"/>
    </location>
</feature>
<evidence type="ECO:0000313" key="3">
    <source>
        <dbReference type="RefSeq" id="XP_032145103.1"/>
    </source>
</evidence>
<keyword evidence="2" id="KW-1185">Reference proteome</keyword>
<dbReference type="RefSeq" id="XP_032145103.1">
    <property type="nucleotide sequence ID" value="XM_032289212.1"/>
</dbReference>
<protein>
    <submittedName>
        <fullName evidence="3">Uncharacterized protein LOC116558920</fullName>
    </submittedName>
</protein>
<name>A0A6J3IRK5_SAPAP</name>
<reference evidence="3" key="1">
    <citation type="submission" date="2025-08" db="UniProtKB">
        <authorList>
            <consortium name="RefSeq"/>
        </authorList>
    </citation>
    <scope>IDENTIFICATION</scope>
    <source>
        <tissue evidence="3">Blood</tissue>
    </source>
</reference>
<dbReference type="AlphaFoldDB" id="A0A6J3IRK5"/>
<dbReference type="Proteomes" id="UP000504640">
    <property type="component" value="Unplaced"/>
</dbReference>
<evidence type="ECO:0000313" key="2">
    <source>
        <dbReference type="Proteomes" id="UP000504640"/>
    </source>
</evidence>
<accession>A0A6J3IRK5</accession>
<gene>
    <name evidence="3" type="primary">LOC116558920</name>
</gene>
<organism evidence="2 3">
    <name type="scientific">Sapajus apella</name>
    <name type="common">Brown-capped capuchin</name>
    <name type="synonym">Cebus apella</name>
    <dbReference type="NCBI Taxonomy" id="9515"/>
    <lineage>
        <taxon>Eukaryota</taxon>
        <taxon>Metazoa</taxon>
        <taxon>Chordata</taxon>
        <taxon>Craniata</taxon>
        <taxon>Vertebrata</taxon>
        <taxon>Euteleostomi</taxon>
        <taxon>Mammalia</taxon>
        <taxon>Eutheria</taxon>
        <taxon>Euarchontoglires</taxon>
        <taxon>Primates</taxon>
        <taxon>Haplorrhini</taxon>
        <taxon>Platyrrhini</taxon>
        <taxon>Cebidae</taxon>
        <taxon>Cebinae</taxon>
        <taxon>Sapajus</taxon>
    </lineage>
</organism>
<sequence length="104" mass="11147">MELAYKESSLVERPEVSAVTGVAVRPLNFQLQASLRWPKGAESKVESPLPLEAGGGLTRKFLCQPGSRTGQRRRRRGAALEPPPPRRFAAALGNLDRGGAGLPS</sequence>
<dbReference type="GeneID" id="116558920"/>
<evidence type="ECO:0000256" key="1">
    <source>
        <dbReference type="SAM" id="MobiDB-lite"/>
    </source>
</evidence>